<comment type="caution">
    <text evidence="1">The sequence shown here is derived from an EMBL/GenBank/DDBJ whole genome shotgun (WGS) entry which is preliminary data.</text>
</comment>
<reference evidence="2" key="1">
    <citation type="journal article" date="2019" name="Int. J. Syst. Evol. Microbiol.">
        <title>The Global Catalogue of Microorganisms (GCM) 10K type strain sequencing project: providing services to taxonomists for standard genome sequencing and annotation.</title>
        <authorList>
            <consortium name="The Broad Institute Genomics Platform"/>
            <consortium name="The Broad Institute Genome Sequencing Center for Infectious Disease"/>
            <person name="Wu L."/>
            <person name="Ma J."/>
        </authorList>
    </citation>
    <scope>NUCLEOTIDE SEQUENCE [LARGE SCALE GENOMIC DNA]</scope>
    <source>
        <strain evidence="2">CGMCC 1.13574</strain>
    </source>
</reference>
<organism evidence="1 2">
    <name type="scientific">Coralloluteibacterium thermophilum</name>
    <dbReference type="NCBI Taxonomy" id="2707049"/>
    <lineage>
        <taxon>Bacteria</taxon>
        <taxon>Pseudomonadati</taxon>
        <taxon>Pseudomonadota</taxon>
        <taxon>Gammaproteobacteria</taxon>
        <taxon>Lysobacterales</taxon>
        <taxon>Lysobacteraceae</taxon>
        <taxon>Coralloluteibacterium</taxon>
    </lineage>
</organism>
<dbReference type="RefSeq" id="WP_377005332.1">
    <property type="nucleotide sequence ID" value="NZ_JBHSGG010000040.1"/>
</dbReference>
<keyword evidence="2" id="KW-1185">Reference proteome</keyword>
<gene>
    <name evidence="1" type="ORF">ACFO3Q_13885</name>
</gene>
<dbReference type="Proteomes" id="UP001595892">
    <property type="component" value="Unassembled WGS sequence"/>
</dbReference>
<evidence type="ECO:0000313" key="2">
    <source>
        <dbReference type="Proteomes" id="UP001595892"/>
    </source>
</evidence>
<sequence length="50" mass="5261">MKAFVGSFLWACAVAFGMEGEWVHFAVSAGVGTLLVVSAFRDALSVGRVL</sequence>
<name>A0ABV9NLN4_9GAMM</name>
<evidence type="ECO:0000313" key="1">
    <source>
        <dbReference type="EMBL" id="MFC4729257.1"/>
    </source>
</evidence>
<proteinExistence type="predicted"/>
<accession>A0ABV9NLN4</accession>
<dbReference type="EMBL" id="JBHSGG010000040">
    <property type="protein sequence ID" value="MFC4729257.1"/>
    <property type="molecule type" value="Genomic_DNA"/>
</dbReference>
<protein>
    <submittedName>
        <fullName evidence="1">Uncharacterized protein</fullName>
    </submittedName>
</protein>